<accession>A0A9W7EB57</accession>
<protein>
    <submittedName>
        <fullName evidence="2">Uncharacterized protein</fullName>
    </submittedName>
</protein>
<feature type="compositionally biased region" description="Pro residues" evidence="1">
    <location>
        <begin position="151"/>
        <end position="162"/>
    </location>
</feature>
<gene>
    <name evidence="2" type="ORF">TrRE_jg6231</name>
</gene>
<keyword evidence="3" id="KW-1185">Reference proteome</keyword>
<feature type="compositionally biased region" description="Pro residues" evidence="1">
    <location>
        <begin position="268"/>
        <end position="283"/>
    </location>
</feature>
<evidence type="ECO:0000313" key="3">
    <source>
        <dbReference type="Proteomes" id="UP001165082"/>
    </source>
</evidence>
<feature type="region of interest" description="Disordered" evidence="1">
    <location>
        <begin position="266"/>
        <end position="289"/>
    </location>
</feature>
<sequence length="606" mass="64802">MRLRIQNRQSSSPPVILTLEISEDSTFESLIASCYEKVPPQAAKHAMVEGWNGGKAKLDKALKASSLAELSISPVLMAGFPPSKLAFTPSTKVSELLKSGEAIDVRWVCSAEAPPSGKRKKGGASSTAASSKRTKKKKGATSSSTTTSSPPDSPPQPPPPPASMSTSNAAASRRMAKMSGHTLSGGEVPSSVPPPRAAAQKRGGGQRQISLGSNTTDVTESLLGSLSGGSSNKAMKGAVSKTYEVSKSVDRVAAVLFSIELNKKALHPSPPPPLPYPTDPSPPTLTSLPDARKKVKFAPSLSASSTSGPGTFDVSFFKPTGGTAAITDSAVTILDLETLKAVINHVMEGGDGDMLDINTTSLVSLRVFWSIYFHFPFHHPHQVLQSWHPSLASLDVRKRELSEKAKDNEAQERGDDDREEQAVGELLDLEDQIVKGVEEGGWKERKRRAADAAIARLGGDKATEWDWTVDSTEDEDELRECLGEGNEGWVGKLREAGAHNWVMLATATLSEGMAGEDAVLGAVGAARLKTVEEIMMSIVDGEEGDYEGLLRARSATPFDLMNWEGEEELLVEELGGKEVGIVREWVRRAKKVYEKDGMGWLGGFVC</sequence>
<feature type="region of interest" description="Disordered" evidence="1">
    <location>
        <begin position="113"/>
        <end position="234"/>
    </location>
</feature>
<dbReference type="OrthoDB" id="333752at2759"/>
<feature type="compositionally biased region" description="Low complexity" evidence="1">
    <location>
        <begin position="163"/>
        <end position="173"/>
    </location>
</feature>
<dbReference type="EMBL" id="BRXZ01001598">
    <property type="protein sequence ID" value="GMH74914.1"/>
    <property type="molecule type" value="Genomic_DNA"/>
</dbReference>
<organism evidence="2 3">
    <name type="scientific">Triparma retinervis</name>
    <dbReference type="NCBI Taxonomy" id="2557542"/>
    <lineage>
        <taxon>Eukaryota</taxon>
        <taxon>Sar</taxon>
        <taxon>Stramenopiles</taxon>
        <taxon>Ochrophyta</taxon>
        <taxon>Bolidophyceae</taxon>
        <taxon>Parmales</taxon>
        <taxon>Triparmaceae</taxon>
        <taxon>Triparma</taxon>
    </lineage>
</organism>
<reference evidence="2" key="1">
    <citation type="submission" date="2022-07" db="EMBL/GenBank/DDBJ databases">
        <title>Genome analysis of Parmales, a sister group of diatoms, reveals the evolutionary specialization of diatoms from phago-mixotrophs to photoautotrophs.</title>
        <authorList>
            <person name="Ban H."/>
            <person name="Sato S."/>
            <person name="Yoshikawa S."/>
            <person name="Kazumasa Y."/>
            <person name="Nakamura Y."/>
            <person name="Ichinomiya M."/>
            <person name="Saitoh K."/>
            <person name="Sato N."/>
            <person name="Blanc-Mathieu R."/>
            <person name="Endo H."/>
            <person name="Kuwata A."/>
            <person name="Ogata H."/>
        </authorList>
    </citation>
    <scope>NUCLEOTIDE SEQUENCE</scope>
</reference>
<evidence type="ECO:0000313" key="2">
    <source>
        <dbReference type="EMBL" id="GMH74914.1"/>
    </source>
</evidence>
<feature type="compositionally biased region" description="Polar residues" evidence="1">
    <location>
        <begin position="207"/>
        <end position="219"/>
    </location>
</feature>
<feature type="compositionally biased region" description="Low complexity" evidence="1">
    <location>
        <begin position="221"/>
        <end position="231"/>
    </location>
</feature>
<proteinExistence type="predicted"/>
<dbReference type="AlphaFoldDB" id="A0A9W7EB57"/>
<evidence type="ECO:0000256" key="1">
    <source>
        <dbReference type="SAM" id="MobiDB-lite"/>
    </source>
</evidence>
<name>A0A9W7EB57_9STRA</name>
<dbReference type="Proteomes" id="UP001165082">
    <property type="component" value="Unassembled WGS sequence"/>
</dbReference>
<feature type="compositionally biased region" description="Low complexity" evidence="1">
    <location>
        <begin position="140"/>
        <end position="150"/>
    </location>
</feature>
<comment type="caution">
    <text evidence="2">The sequence shown here is derived from an EMBL/GenBank/DDBJ whole genome shotgun (WGS) entry which is preliminary data.</text>
</comment>